<dbReference type="PROSITE" id="PS51257">
    <property type="entry name" value="PROKAR_LIPOPROTEIN"/>
    <property type="match status" value="1"/>
</dbReference>
<dbReference type="InterPro" id="IPR024520">
    <property type="entry name" value="DUF3558"/>
</dbReference>
<dbReference type="Proteomes" id="UP001501747">
    <property type="component" value="Unassembled WGS sequence"/>
</dbReference>
<dbReference type="Pfam" id="PF12079">
    <property type="entry name" value="DUF3558"/>
    <property type="match status" value="1"/>
</dbReference>
<dbReference type="EMBL" id="BAABAL010000003">
    <property type="protein sequence ID" value="GAA3988008.1"/>
    <property type="molecule type" value="Genomic_DNA"/>
</dbReference>
<proteinExistence type="predicted"/>
<evidence type="ECO:0000313" key="2">
    <source>
        <dbReference type="EMBL" id="GAA3988008.1"/>
    </source>
</evidence>
<evidence type="ECO:0008006" key="4">
    <source>
        <dbReference type="Google" id="ProtNLM"/>
    </source>
</evidence>
<feature type="chain" id="PRO_5045274462" description="DUF3558 domain-containing protein" evidence="1">
    <location>
        <begin position="21"/>
        <end position="165"/>
    </location>
</feature>
<reference evidence="3" key="1">
    <citation type="journal article" date="2019" name="Int. J. Syst. Evol. Microbiol.">
        <title>The Global Catalogue of Microorganisms (GCM) 10K type strain sequencing project: providing services to taxonomists for standard genome sequencing and annotation.</title>
        <authorList>
            <consortium name="The Broad Institute Genomics Platform"/>
            <consortium name="The Broad Institute Genome Sequencing Center for Infectious Disease"/>
            <person name="Wu L."/>
            <person name="Ma J."/>
        </authorList>
    </citation>
    <scope>NUCLEOTIDE SEQUENCE [LARGE SCALE GENOMIC DNA]</scope>
    <source>
        <strain evidence="3">JCM 17342</strain>
    </source>
</reference>
<evidence type="ECO:0000256" key="1">
    <source>
        <dbReference type="SAM" id="SignalP"/>
    </source>
</evidence>
<evidence type="ECO:0000313" key="3">
    <source>
        <dbReference type="Proteomes" id="UP001501747"/>
    </source>
</evidence>
<sequence>MRAAAVFVVSAALLSGCASAASGSSAPADRPMPVALLDPCALIQPSDLAGHGAFKAQERYEVDDARICSYSRDGASGFEQRFMVSVGIRDDQNADSVQERGRGRTLGNVNGRKTVKVPSTAFDCLLVVAIDEKSRADILILGTGMDSCALAEQLADVVEPRLPKR</sequence>
<comment type="caution">
    <text evidence="2">The sequence shown here is derived from an EMBL/GenBank/DDBJ whole genome shotgun (WGS) entry which is preliminary data.</text>
</comment>
<gene>
    <name evidence="2" type="ORF">GCM10022247_03000</name>
</gene>
<feature type="signal peptide" evidence="1">
    <location>
        <begin position="1"/>
        <end position="20"/>
    </location>
</feature>
<dbReference type="RefSeq" id="WP_344870605.1">
    <property type="nucleotide sequence ID" value="NZ_BAABAL010000003.1"/>
</dbReference>
<keyword evidence="3" id="KW-1185">Reference proteome</keyword>
<accession>A0ABP7QTS8</accession>
<organism evidence="2 3">
    <name type="scientific">Allokutzneria multivorans</name>
    <dbReference type="NCBI Taxonomy" id="1142134"/>
    <lineage>
        <taxon>Bacteria</taxon>
        <taxon>Bacillati</taxon>
        <taxon>Actinomycetota</taxon>
        <taxon>Actinomycetes</taxon>
        <taxon>Pseudonocardiales</taxon>
        <taxon>Pseudonocardiaceae</taxon>
        <taxon>Allokutzneria</taxon>
    </lineage>
</organism>
<name>A0ABP7QTS8_9PSEU</name>
<keyword evidence="1" id="KW-0732">Signal</keyword>
<protein>
    <recommendedName>
        <fullName evidence="4">DUF3558 domain-containing protein</fullName>
    </recommendedName>
</protein>